<proteinExistence type="predicted"/>
<gene>
    <name evidence="2" type="ORF">ENO59_07285</name>
</gene>
<feature type="transmembrane region" description="Helical" evidence="1">
    <location>
        <begin position="57"/>
        <end position="77"/>
    </location>
</feature>
<reference evidence="2" key="1">
    <citation type="journal article" date="2020" name="mSystems">
        <title>Genome- and Community-Level Interaction Insights into Carbon Utilization and Element Cycling Functions of Hydrothermarchaeota in Hydrothermal Sediment.</title>
        <authorList>
            <person name="Zhou Z."/>
            <person name="Liu Y."/>
            <person name="Xu W."/>
            <person name="Pan J."/>
            <person name="Luo Z.H."/>
            <person name="Li M."/>
        </authorList>
    </citation>
    <scope>NUCLEOTIDE SEQUENCE [LARGE SCALE GENOMIC DNA]</scope>
    <source>
        <strain evidence="2">SpSt-143</strain>
    </source>
</reference>
<sequence length="188" mass="19960">MNVEFAHVTRPASPRRAAVEAALETKKQEMAAHLQALQEEVRQLGYTVREALLAHPLLGLGAGLAAGLVVGWLLGGVGQGRRNTLRRAHRALVEGYIEALLAEGRKAARQGRNPEAAIRQALRERVPVIFVQDAQPRTPLLRKLGGAAFGLLGGAVSAAASRVLTEVVLQAFEAAVPAASATEDRQDS</sequence>
<evidence type="ECO:0000313" key="2">
    <source>
        <dbReference type="EMBL" id="HER96306.1"/>
    </source>
</evidence>
<keyword evidence="1" id="KW-1133">Transmembrane helix</keyword>
<name>A0A7V2F6E9_RHOMR</name>
<organism evidence="2">
    <name type="scientific">Rhodothermus marinus</name>
    <name type="common">Rhodothermus obamensis</name>
    <dbReference type="NCBI Taxonomy" id="29549"/>
    <lineage>
        <taxon>Bacteria</taxon>
        <taxon>Pseudomonadati</taxon>
        <taxon>Rhodothermota</taxon>
        <taxon>Rhodothermia</taxon>
        <taxon>Rhodothermales</taxon>
        <taxon>Rhodothermaceae</taxon>
        <taxon>Rhodothermus</taxon>
    </lineage>
</organism>
<evidence type="ECO:0000256" key="1">
    <source>
        <dbReference type="SAM" id="Phobius"/>
    </source>
</evidence>
<keyword evidence="1" id="KW-0472">Membrane</keyword>
<accession>A0A7V2F6E9</accession>
<dbReference type="AlphaFoldDB" id="A0A7V2F6E9"/>
<keyword evidence="1" id="KW-0812">Transmembrane</keyword>
<protein>
    <submittedName>
        <fullName evidence="2">Uncharacterized protein</fullName>
    </submittedName>
</protein>
<comment type="caution">
    <text evidence="2">The sequence shown here is derived from an EMBL/GenBank/DDBJ whole genome shotgun (WGS) entry which is preliminary data.</text>
</comment>
<dbReference type="EMBL" id="DSGB01000005">
    <property type="protein sequence ID" value="HER96306.1"/>
    <property type="molecule type" value="Genomic_DNA"/>
</dbReference>